<dbReference type="PANTHER" id="PTHR43301:SF3">
    <property type="entry name" value="ARABINAN ENDO-1,5-ALPHA-L-ARABINOSIDASE A-RELATED"/>
    <property type="match status" value="1"/>
</dbReference>
<dbReference type="PROSITE" id="PS51318">
    <property type="entry name" value="TAT"/>
    <property type="match status" value="1"/>
</dbReference>
<reference evidence="10 11" key="1">
    <citation type="submission" date="2016-10" db="EMBL/GenBank/DDBJ databases">
        <authorList>
            <person name="de Groot N.N."/>
        </authorList>
    </citation>
    <scope>NUCLEOTIDE SEQUENCE [LARGE SCALE GENOMIC DNA]</scope>
    <source>
        <strain evidence="10 11">DSM 43941</strain>
    </source>
</reference>
<keyword evidence="4 10" id="KW-0378">Hydrolase</keyword>
<dbReference type="PANTHER" id="PTHR43301">
    <property type="entry name" value="ARABINAN ENDO-1,5-ALPHA-L-ARABINOSIDASE"/>
    <property type="match status" value="1"/>
</dbReference>
<dbReference type="Gene3D" id="2.60.40.10">
    <property type="entry name" value="Immunoglobulins"/>
    <property type="match status" value="1"/>
</dbReference>
<dbReference type="Proteomes" id="UP000198688">
    <property type="component" value="Chromosome I"/>
</dbReference>
<dbReference type="SUPFAM" id="SSF49899">
    <property type="entry name" value="Concanavalin A-like lectins/glucanases"/>
    <property type="match status" value="2"/>
</dbReference>
<dbReference type="SUPFAM" id="SSF75005">
    <property type="entry name" value="Arabinanase/levansucrase/invertase"/>
    <property type="match status" value="2"/>
</dbReference>
<evidence type="ECO:0000313" key="11">
    <source>
        <dbReference type="Proteomes" id="UP000198688"/>
    </source>
</evidence>
<dbReference type="Gene3D" id="2.115.10.20">
    <property type="entry name" value="Glycosyl hydrolase domain, family 43"/>
    <property type="match status" value="2"/>
</dbReference>
<dbReference type="InterPro" id="IPR006558">
    <property type="entry name" value="LamG-like"/>
</dbReference>
<dbReference type="SUPFAM" id="SSF49299">
    <property type="entry name" value="PKD domain"/>
    <property type="match status" value="1"/>
</dbReference>
<evidence type="ECO:0000256" key="7">
    <source>
        <dbReference type="PIRSR" id="PIRSR606710-2"/>
    </source>
</evidence>
<dbReference type="Pfam" id="PF13385">
    <property type="entry name" value="Laminin_G_3"/>
    <property type="match status" value="2"/>
</dbReference>
<dbReference type="InterPro" id="IPR046780">
    <property type="entry name" value="aBig_2"/>
</dbReference>
<evidence type="ECO:0000313" key="10">
    <source>
        <dbReference type="EMBL" id="SDT57802.1"/>
    </source>
</evidence>
<comment type="pathway">
    <text evidence="1">Glycan metabolism; L-arabinan degradation.</text>
</comment>
<dbReference type="GO" id="GO:0005975">
    <property type="term" value="P:carbohydrate metabolic process"/>
    <property type="evidence" value="ECO:0007669"/>
    <property type="project" value="InterPro"/>
</dbReference>
<feature type="site" description="Important for catalytic activity, responsible for pKa modulation of the active site Glu and correct orientation of both the proton donor and substrate" evidence="7">
    <location>
        <position position="1170"/>
    </location>
</feature>
<dbReference type="Pfam" id="PF04616">
    <property type="entry name" value="Glyco_hydro_43"/>
    <property type="match status" value="2"/>
</dbReference>
<sequence>MSRRLGRRRTLVLTPLTALAMLAGTLTAPLTAAAADDGLVLWYKLDESSGAVAKDSSGNGRDGTVAGTPTWAGGLGLNGTDTYVKAPDDLLKSLDAISVSFDVNIDASQATPYFLYGFGNTDTATGYGNGYLFATGNGFRNAISTGNWSGEQNTRPADGHNLARGTWKTVTYTQSGTTGTLYEDGVAVATNTAISVLPSAIGSGSTTANYFGKSNYTGDRLLKGRLRDVRVYDRALSGGEVEQLAANTNEAAVEADVAALDLGDVSALTADLKLPAAGTYGSSVTWRSSDGDVISDAGKVFRPAAGEPDAHATLTATLARGGRTGTKTFEVTVKAAFDDAANAEAAVKALTINNLADVRGNLALPQAATWVSSEPSTISNTGEVHRPAHGEEARTVTLTATVTYGTASASRDFTAVVPPLPKQEPYQGYLFSYFTGEGYANGEQVYNALSNGNDPLSWREINNGNPVLTSTKGTEGLRDPFIIRSPEGDKFYQIATDLKIYGNGDWDASQRSGSKSIMVWESTDLVNWTDQRLVKVSPDTAGNTWAPEAFYDKNIGAYVVFWASKLYAASDPNHTGSSYNRMMYATTRDFRTFSEPKVWKDPGYSVIDSTIVEHDGVYHRITKDERNNSSDSPCSKFLIQEKATDLLDLNWSLEAECIGSGALARGEGPLVFKSNTQDKWYLFIDEYGGRGYVPFSTTDLDSGVWTPEPTYSLPSRPRHGTVLPVTAAEYQRISAKYEEPPTPAQGLRLRYQFDETSGTVVRDTSGNDFNGTYVNTPAWGTGVQDGSFKMSGGNYATIPNGVLKGANAVTVSVWAKWTASTTVNQWIYSLGPDSNKYLFTGPRNGSNVLFSAITAGSWQAESKLSHSAALPGGSWQHIAVTVDGANAAMYLNGTKIASAAGVTVKPSDLYDASKSYSGYIGRSLYAADPYYAGEVDDFRIYDTALPATEILELAGRTTSIGGVALEALKAEAIIDDTAGTVKLPVQPGSDVTKLAPEFTLAKGSAINPASGTVRDFSKPVTYEVTGTDGAKRTWTVSALVMKSPILPGLNADPNISVFGDTFWIHATTDGFDGWSGTQFHAWSSKDLVNWTDHGVILDLGPDVTWADNSAWAPTIAAKNGKYYFYFSGGLASGNTGKHLGVAVADSPAGPFTDLGRPLVPAGTYSGQMIDPAVFTDDDGKSYLYWGNGNSYQVPLNDDMISFDPALVKTYKPTNYNEGSFVIKRNGVYYFMWSENDTRSADYRVAYATGTSPLGPWSDRVGVILQKDASLGILGTGHHSVVQVPGTSSSSQDWYIAYHRFAIPGGDGTHRETTIDRLEFAADGSIKPVVPTLESIDPVTIVSAGPDAGGTEGSSIALNGTVSNTANRATWTVSGAGCVITDPHAAKTTLTCADNGTYTVTLTAGRSTDSATITVVNAAPAVTVPGGGHPAPNAPVAIKTEIVHRLPVRDAGRDVLTCTATWGDGGTSNGTVTAGVCTVKHKYTAPGLYRPSVTVRDDDGASARGVLPFVAVYQPKARYLAGSGWTGKTDFAFVAKAGIKTPGKVWIRLPDGRVFDSTGITSALLIGPVATAVGPGTIDGTAGYRFQVSVLKQGVLIKVWHAKSGKLVHQVRAKRLDGGGVVA</sequence>
<dbReference type="STRING" id="113562.SAMN04489716_4629"/>
<feature type="domain" description="LamG-like jellyroll fold" evidence="9">
    <location>
        <begin position="807"/>
        <end position="948"/>
    </location>
</feature>
<evidence type="ECO:0000259" key="9">
    <source>
        <dbReference type="SMART" id="SM00560"/>
    </source>
</evidence>
<evidence type="ECO:0000256" key="8">
    <source>
        <dbReference type="SAM" id="SignalP"/>
    </source>
</evidence>
<dbReference type="Pfam" id="PF20578">
    <property type="entry name" value="aBig_2"/>
    <property type="match status" value="2"/>
</dbReference>
<gene>
    <name evidence="10" type="ORF">SAMN04489716_4629</name>
</gene>
<feature type="domain" description="LamG-like jellyroll fold" evidence="9">
    <location>
        <begin position="95"/>
        <end position="239"/>
    </location>
</feature>
<comment type="similarity">
    <text evidence="2">Belongs to the glycosyl hydrolase 43 family.</text>
</comment>
<dbReference type="InterPro" id="IPR023296">
    <property type="entry name" value="Glyco_hydro_beta-prop_sf"/>
</dbReference>
<dbReference type="Gene3D" id="2.60.120.200">
    <property type="match status" value="2"/>
</dbReference>
<keyword evidence="3 8" id="KW-0732">Signal</keyword>
<dbReference type="InterPro" id="IPR006710">
    <property type="entry name" value="Glyco_hydro_43"/>
</dbReference>
<organism evidence="10 11">
    <name type="scientific">Actinoplanes derwentensis</name>
    <dbReference type="NCBI Taxonomy" id="113562"/>
    <lineage>
        <taxon>Bacteria</taxon>
        <taxon>Bacillati</taxon>
        <taxon>Actinomycetota</taxon>
        <taxon>Actinomycetes</taxon>
        <taxon>Micromonosporales</taxon>
        <taxon>Micromonosporaceae</taxon>
        <taxon>Actinoplanes</taxon>
    </lineage>
</organism>
<dbReference type="Gene3D" id="2.60.40.2340">
    <property type="match status" value="1"/>
</dbReference>
<dbReference type="InterPro" id="IPR035986">
    <property type="entry name" value="PKD_dom_sf"/>
</dbReference>
<keyword evidence="11" id="KW-1185">Reference proteome</keyword>
<dbReference type="GO" id="GO:0004553">
    <property type="term" value="F:hydrolase activity, hydrolyzing O-glycosyl compounds"/>
    <property type="evidence" value="ECO:0007669"/>
    <property type="project" value="InterPro"/>
</dbReference>
<evidence type="ECO:0000256" key="5">
    <source>
        <dbReference type="ARBA" id="ARBA00023157"/>
    </source>
</evidence>
<dbReference type="InterPro" id="IPR006311">
    <property type="entry name" value="TAT_signal"/>
</dbReference>
<dbReference type="CDD" id="cd00146">
    <property type="entry name" value="PKD"/>
    <property type="match status" value="1"/>
</dbReference>
<feature type="signal peptide" evidence="8">
    <location>
        <begin position="1"/>
        <end position="34"/>
    </location>
</feature>
<name>A0A1H2BIF8_9ACTN</name>
<evidence type="ECO:0000256" key="6">
    <source>
        <dbReference type="ARBA" id="ARBA00023295"/>
    </source>
</evidence>
<evidence type="ECO:0000256" key="1">
    <source>
        <dbReference type="ARBA" id="ARBA00004834"/>
    </source>
</evidence>
<evidence type="ECO:0000256" key="4">
    <source>
        <dbReference type="ARBA" id="ARBA00022801"/>
    </source>
</evidence>
<evidence type="ECO:0000256" key="3">
    <source>
        <dbReference type="ARBA" id="ARBA00022729"/>
    </source>
</evidence>
<protein>
    <submittedName>
        <fullName evidence="10">Glycosyl hydrolases family 43</fullName>
    </submittedName>
</protein>
<dbReference type="CDD" id="cd09004">
    <property type="entry name" value="GH43_bXyl-like"/>
    <property type="match status" value="1"/>
</dbReference>
<proteinExistence type="inferred from homology"/>
<dbReference type="EMBL" id="LT629758">
    <property type="protein sequence ID" value="SDT57802.1"/>
    <property type="molecule type" value="Genomic_DNA"/>
</dbReference>
<keyword evidence="5" id="KW-1015">Disulfide bond</keyword>
<accession>A0A1H2BIF8</accession>
<dbReference type="InterPro" id="IPR013783">
    <property type="entry name" value="Ig-like_fold"/>
</dbReference>
<evidence type="ECO:0000256" key="2">
    <source>
        <dbReference type="ARBA" id="ARBA00009865"/>
    </source>
</evidence>
<dbReference type="CDD" id="cd08983">
    <property type="entry name" value="GH43_Bt3655-like"/>
    <property type="match status" value="1"/>
</dbReference>
<keyword evidence="6" id="KW-0326">Glycosidase</keyword>
<dbReference type="InterPro" id="IPR050727">
    <property type="entry name" value="GH43_arabinanases"/>
</dbReference>
<dbReference type="InterPro" id="IPR013320">
    <property type="entry name" value="ConA-like_dom_sf"/>
</dbReference>
<feature type="chain" id="PRO_5009269983" evidence="8">
    <location>
        <begin position="35"/>
        <end position="1622"/>
    </location>
</feature>
<dbReference type="SMART" id="SM00560">
    <property type="entry name" value="LamGL"/>
    <property type="match status" value="2"/>
</dbReference>